<evidence type="ECO:0000256" key="7">
    <source>
        <dbReference type="ARBA" id="ARBA00022777"/>
    </source>
</evidence>
<dbReference type="InterPro" id="IPR005467">
    <property type="entry name" value="His_kinase_dom"/>
</dbReference>
<evidence type="ECO:0000259" key="13">
    <source>
        <dbReference type="PROSITE" id="PS50885"/>
    </source>
</evidence>
<evidence type="ECO:0000259" key="12">
    <source>
        <dbReference type="PROSITE" id="PS50109"/>
    </source>
</evidence>
<comment type="caution">
    <text evidence="14">The sequence shown here is derived from an EMBL/GenBank/DDBJ whole genome shotgun (WGS) entry which is preliminary data.</text>
</comment>
<dbReference type="InterPro" id="IPR004358">
    <property type="entry name" value="Sig_transdc_His_kin-like_C"/>
</dbReference>
<organism evidence="14 15">
    <name type="scientific">Thiorhodococcus minor</name>
    <dbReference type="NCBI Taxonomy" id="57489"/>
    <lineage>
        <taxon>Bacteria</taxon>
        <taxon>Pseudomonadati</taxon>
        <taxon>Pseudomonadota</taxon>
        <taxon>Gammaproteobacteria</taxon>
        <taxon>Chromatiales</taxon>
        <taxon>Chromatiaceae</taxon>
        <taxon>Thiorhodococcus</taxon>
    </lineage>
</organism>
<evidence type="ECO:0000256" key="5">
    <source>
        <dbReference type="ARBA" id="ARBA00022679"/>
    </source>
</evidence>
<dbReference type="Proteomes" id="UP000483379">
    <property type="component" value="Unassembled WGS sequence"/>
</dbReference>
<keyword evidence="9" id="KW-0902">Two-component regulatory system</keyword>
<dbReference type="GO" id="GO:0000155">
    <property type="term" value="F:phosphorelay sensor kinase activity"/>
    <property type="evidence" value="ECO:0007669"/>
    <property type="project" value="InterPro"/>
</dbReference>
<dbReference type="Gene3D" id="6.10.340.10">
    <property type="match status" value="1"/>
</dbReference>
<keyword evidence="4" id="KW-0597">Phosphoprotein</keyword>
<name>A0A6M0JVA7_9GAMM</name>
<dbReference type="InterPro" id="IPR003661">
    <property type="entry name" value="HisK_dim/P_dom"/>
</dbReference>
<evidence type="ECO:0000256" key="10">
    <source>
        <dbReference type="ARBA" id="ARBA00023136"/>
    </source>
</evidence>
<proteinExistence type="predicted"/>
<comment type="catalytic activity">
    <reaction evidence="1">
        <text>ATP + protein L-histidine = ADP + protein N-phospho-L-histidine.</text>
        <dbReference type="EC" id="2.7.13.3"/>
    </reaction>
</comment>
<dbReference type="SUPFAM" id="SSF158472">
    <property type="entry name" value="HAMP domain-like"/>
    <property type="match status" value="1"/>
</dbReference>
<sequence length="504" mass="56235">MRLSIHSKLFLTILFACLVVLAGSHAVIQWSFQRGLVELADAREQDRINRIADRLVDIYRRQLSWDPLIESPSLWVSALVGRREPFFEIGPEPGRLDRRPPWMRHAQPPPGVWPPHEALDHLRNRDRPAPLELRLMLLDADGKALYGREALIADARRIPLELEDEIIGELALLPGSPIPESAELRFRATQGDRLWMIALATLLLSAALAYPLSVRLVRPVRGFQDTARRLAAGNFSARVPTYGGDEIARLGRDINALAAALERNECARRRWAADISHELRTPIALLRAEIEALQDGMRPFDRDALDRLHGDTLRLGRLIDDLYELSTSDLGALGYRMEETDILDLLAADVEAFRRSFAEAGLALRLDTELIGPVTMTADAQRLSQLFRNLMSNSQQYTDAEGGLAITLSRREHCILIDFQDTPPGVPTEALPKLFERLYRVDASRSRHTGGAGLGLAIAKNIVDAHGGSISAHPSPTGGLWLRIKLPVACFARNRKKKTKPQIS</sequence>
<dbReference type="Pfam" id="PF02518">
    <property type="entry name" value="HATPase_c"/>
    <property type="match status" value="1"/>
</dbReference>
<gene>
    <name evidence="14" type="ORF">G3446_06040</name>
</gene>
<dbReference type="CDD" id="cd00082">
    <property type="entry name" value="HisKA"/>
    <property type="match status" value="1"/>
</dbReference>
<evidence type="ECO:0000256" key="6">
    <source>
        <dbReference type="ARBA" id="ARBA00022692"/>
    </source>
</evidence>
<dbReference type="CDD" id="cd06225">
    <property type="entry name" value="HAMP"/>
    <property type="match status" value="1"/>
</dbReference>
<dbReference type="Pfam" id="PF00672">
    <property type="entry name" value="HAMP"/>
    <property type="match status" value="1"/>
</dbReference>
<dbReference type="SUPFAM" id="SSF55874">
    <property type="entry name" value="ATPase domain of HSP90 chaperone/DNA topoisomerase II/histidine kinase"/>
    <property type="match status" value="1"/>
</dbReference>
<dbReference type="PANTHER" id="PTHR45436">
    <property type="entry name" value="SENSOR HISTIDINE KINASE YKOH"/>
    <property type="match status" value="1"/>
</dbReference>
<feature type="domain" description="Histidine kinase" evidence="12">
    <location>
        <begin position="274"/>
        <end position="490"/>
    </location>
</feature>
<dbReference type="SMART" id="SM00387">
    <property type="entry name" value="HATPase_c"/>
    <property type="match status" value="1"/>
</dbReference>
<evidence type="ECO:0000313" key="15">
    <source>
        <dbReference type="Proteomes" id="UP000483379"/>
    </source>
</evidence>
<evidence type="ECO:0000256" key="11">
    <source>
        <dbReference type="SAM" id="Phobius"/>
    </source>
</evidence>
<dbReference type="AlphaFoldDB" id="A0A6M0JVA7"/>
<dbReference type="InterPro" id="IPR036097">
    <property type="entry name" value="HisK_dim/P_sf"/>
</dbReference>
<dbReference type="Gene3D" id="3.30.565.10">
    <property type="entry name" value="Histidine kinase-like ATPase, C-terminal domain"/>
    <property type="match status" value="1"/>
</dbReference>
<dbReference type="SMART" id="SM00388">
    <property type="entry name" value="HisKA"/>
    <property type="match status" value="1"/>
</dbReference>
<dbReference type="GO" id="GO:0005886">
    <property type="term" value="C:plasma membrane"/>
    <property type="evidence" value="ECO:0007669"/>
    <property type="project" value="TreeGrafter"/>
</dbReference>
<dbReference type="EC" id="2.7.13.3" evidence="3"/>
<comment type="subcellular location">
    <subcellularLocation>
        <location evidence="2">Membrane</location>
    </subcellularLocation>
</comment>
<evidence type="ECO:0000256" key="2">
    <source>
        <dbReference type="ARBA" id="ARBA00004370"/>
    </source>
</evidence>
<dbReference type="EMBL" id="JAAIJQ010000013">
    <property type="protein sequence ID" value="NEV61458.1"/>
    <property type="molecule type" value="Genomic_DNA"/>
</dbReference>
<evidence type="ECO:0000256" key="9">
    <source>
        <dbReference type="ARBA" id="ARBA00023012"/>
    </source>
</evidence>
<feature type="transmembrane region" description="Helical" evidence="11">
    <location>
        <begin position="194"/>
        <end position="212"/>
    </location>
</feature>
<feature type="domain" description="HAMP" evidence="13">
    <location>
        <begin position="214"/>
        <end position="266"/>
    </location>
</feature>
<evidence type="ECO:0000256" key="4">
    <source>
        <dbReference type="ARBA" id="ARBA00022553"/>
    </source>
</evidence>
<dbReference type="InterPro" id="IPR003660">
    <property type="entry name" value="HAMP_dom"/>
</dbReference>
<evidence type="ECO:0000256" key="1">
    <source>
        <dbReference type="ARBA" id="ARBA00000085"/>
    </source>
</evidence>
<dbReference type="SUPFAM" id="SSF47384">
    <property type="entry name" value="Homodimeric domain of signal transducing histidine kinase"/>
    <property type="match status" value="1"/>
</dbReference>
<reference evidence="14 15" key="1">
    <citation type="submission" date="2020-02" db="EMBL/GenBank/DDBJ databases">
        <title>Genome sequences of Thiorhodococcus mannitoliphagus and Thiorhodococcus minor, purple sulfur photosynthetic bacteria in the gammaproteobacterial family, Chromatiaceae.</title>
        <authorList>
            <person name="Aviles F.A."/>
            <person name="Meyer T.E."/>
            <person name="Kyndt J.A."/>
        </authorList>
    </citation>
    <scope>NUCLEOTIDE SEQUENCE [LARGE SCALE GENOMIC DNA]</scope>
    <source>
        <strain evidence="14 15">DSM 11518</strain>
    </source>
</reference>
<keyword evidence="6 11" id="KW-0812">Transmembrane</keyword>
<dbReference type="InterPro" id="IPR003594">
    <property type="entry name" value="HATPase_dom"/>
</dbReference>
<keyword evidence="15" id="KW-1185">Reference proteome</keyword>
<dbReference type="InterPro" id="IPR036890">
    <property type="entry name" value="HATPase_C_sf"/>
</dbReference>
<accession>A0A6M0JVA7</accession>
<keyword evidence="10 11" id="KW-0472">Membrane</keyword>
<keyword evidence="8 11" id="KW-1133">Transmembrane helix</keyword>
<dbReference type="PRINTS" id="PR00344">
    <property type="entry name" value="BCTRLSENSOR"/>
</dbReference>
<dbReference type="Gene3D" id="1.10.287.130">
    <property type="match status" value="1"/>
</dbReference>
<evidence type="ECO:0000313" key="14">
    <source>
        <dbReference type="EMBL" id="NEV61458.1"/>
    </source>
</evidence>
<evidence type="ECO:0000256" key="8">
    <source>
        <dbReference type="ARBA" id="ARBA00022989"/>
    </source>
</evidence>
<keyword evidence="7" id="KW-0418">Kinase</keyword>
<dbReference type="InterPro" id="IPR050428">
    <property type="entry name" value="TCS_sensor_his_kinase"/>
</dbReference>
<dbReference type="PROSITE" id="PS50885">
    <property type="entry name" value="HAMP"/>
    <property type="match status" value="1"/>
</dbReference>
<dbReference type="PROSITE" id="PS50109">
    <property type="entry name" value="HIS_KIN"/>
    <property type="match status" value="1"/>
</dbReference>
<dbReference type="SMART" id="SM00304">
    <property type="entry name" value="HAMP"/>
    <property type="match status" value="1"/>
</dbReference>
<dbReference type="Pfam" id="PF00512">
    <property type="entry name" value="HisKA"/>
    <property type="match status" value="1"/>
</dbReference>
<keyword evidence="5" id="KW-0808">Transferase</keyword>
<dbReference type="PANTHER" id="PTHR45436:SF5">
    <property type="entry name" value="SENSOR HISTIDINE KINASE TRCS"/>
    <property type="match status" value="1"/>
</dbReference>
<dbReference type="RefSeq" id="WP_164451705.1">
    <property type="nucleotide sequence ID" value="NZ_JAAIJQ010000013.1"/>
</dbReference>
<evidence type="ECO:0000256" key="3">
    <source>
        <dbReference type="ARBA" id="ARBA00012438"/>
    </source>
</evidence>
<protein>
    <recommendedName>
        <fullName evidence="3">histidine kinase</fullName>
        <ecNumber evidence="3">2.7.13.3</ecNumber>
    </recommendedName>
</protein>